<reference evidence="1 2" key="1">
    <citation type="journal article" date="2019" name="Int. J. Syst. Evol. Microbiol.">
        <title>The Global Catalogue of Microorganisms (GCM) 10K type strain sequencing project: providing services to taxonomists for standard genome sequencing and annotation.</title>
        <authorList>
            <consortium name="The Broad Institute Genomics Platform"/>
            <consortium name="The Broad Institute Genome Sequencing Center for Infectious Disease"/>
            <person name="Wu L."/>
            <person name="Ma J."/>
        </authorList>
    </citation>
    <scope>NUCLEOTIDE SEQUENCE [LARGE SCALE GENOMIC DNA]</scope>
    <source>
        <strain evidence="1 2">CGMCC 1.10594</strain>
    </source>
</reference>
<dbReference type="InterPro" id="IPR036390">
    <property type="entry name" value="WH_DNA-bd_sf"/>
</dbReference>
<protein>
    <submittedName>
        <fullName evidence="1">MarR family transcriptional regulator</fullName>
    </submittedName>
</protein>
<dbReference type="AlphaFoldDB" id="A0ABD6D1L6"/>
<keyword evidence="2" id="KW-1185">Reference proteome</keyword>
<name>A0ABD6D1L6_9EURY</name>
<proteinExistence type="predicted"/>
<dbReference type="SUPFAM" id="SSF46785">
    <property type="entry name" value="Winged helix' DNA-binding domain"/>
    <property type="match status" value="1"/>
</dbReference>
<organism evidence="1 2">
    <name type="scientific">Haloplanus ruber</name>
    <dbReference type="NCBI Taxonomy" id="869892"/>
    <lineage>
        <taxon>Archaea</taxon>
        <taxon>Methanobacteriati</taxon>
        <taxon>Methanobacteriota</taxon>
        <taxon>Stenosarchaea group</taxon>
        <taxon>Halobacteria</taxon>
        <taxon>Halobacteriales</taxon>
        <taxon>Haloferacaceae</taxon>
        <taxon>Haloplanus</taxon>
    </lineage>
</organism>
<dbReference type="Proteomes" id="UP001597075">
    <property type="component" value="Unassembled WGS sequence"/>
</dbReference>
<dbReference type="EMBL" id="JBHUDL010000010">
    <property type="protein sequence ID" value="MFD1635064.1"/>
    <property type="molecule type" value="Genomic_DNA"/>
</dbReference>
<dbReference type="InterPro" id="IPR036388">
    <property type="entry name" value="WH-like_DNA-bd_sf"/>
</dbReference>
<accession>A0ABD6D1L6</accession>
<sequence length="89" mass="10112">MRPRIDWMTQADERILEFLFEKEIIASPSVIAANIDYTGEYISRRCRKLADASLLQRVDASNYRLTTLGEKFLTGEADADEIQQGDSPS</sequence>
<dbReference type="Gene3D" id="1.10.10.10">
    <property type="entry name" value="Winged helix-like DNA-binding domain superfamily/Winged helix DNA-binding domain"/>
    <property type="match status" value="1"/>
</dbReference>
<gene>
    <name evidence="1" type="ORF">ACFSBJ_15140</name>
</gene>
<evidence type="ECO:0000313" key="2">
    <source>
        <dbReference type="Proteomes" id="UP001597075"/>
    </source>
</evidence>
<dbReference type="RefSeq" id="WP_379824108.1">
    <property type="nucleotide sequence ID" value="NZ_CP187151.1"/>
</dbReference>
<comment type="caution">
    <text evidence="1">The sequence shown here is derived from an EMBL/GenBank/DDBJ whole genome shotgun (WGS) entry which is preliminary data.</text>
</comment>
<evidence type="ECO:0000313" key="1">
    <source>
        <dbReference type="EMBL" id="MFD1635064.1"/>
    </source>
</evidence>